<feature type="transmembrane region" description="Helical" evidence="5">
    <location>
        <begin position="50"/>
        <end position="68"/>
    </location>
</feature>
<organism evidence="6 7">
    <name type="scientific">Litorimonas taeanensis</name>
    <dbReference type="NCBI Taxonomy" id="568099"/>
    <lineage>
        <taxon>Bacteria</taxon>
        <taxon>Pseudomonadati</taxon>
        <taxon>Pseudomonadota</taxon>
        <taxon>Alphaproteobacteria</taxon>
        <taxon>Maricaulales</taxon>
        <taxon>Robiginitomaculaceae</taxon>
    </lineage>
</organism>
<dbReference type="RefSeq" id="WP_121100678.1">
    <property type="nucleotide sequence ID" value="NZ_RBII01000002.1"/>
</dbReference>
<dbReference type="Gene3D" id="1.20.1550.10">
    <property type="entry name" value="DsbB-like"/>
    <property type="match status" value="1"/>
</dbReference>
<dbReference type="GO" id="GO:0016020">
    <property type="term" value="C:membrane"/>
    <property type="evidence" value="ECO:0007669"/>
    <property type="project" value="UniProtKB-SubCell"/>
</dbReference>
<dbReference type="Pfam" id="PF02600">
    <property type="entry name" value="DsbB"/>
    <property type="match status" value="1"/>
</dbReference>
<proteinExistence type="predicted"/>
<name>A0A420WCY9_9PROT</name>
<dbReference type="Proteomes" id="UP000282211">
    <property type="component" value="Unassembled WGS sequence"/>
</dbReference>
<feature type="transmembrane region" description="Helical" evidence="5">
    <location>
        <begin position="138"/>
        <end position="164"/>
    </location>
</feature>
<dbReference type="PIRSF" id="PIRSF033913">
    <property type="entry name" value="S-S_format_DsbB"/>
    <property type="match status" value="1"/>
</dbReference>
<accession>A0A420WCY9</accession>
<comment type="subcellular location">
    <subcellularLocation>
        <location evidence="1">Membrane</location>
        <topology evidence="1">Multi-pass membrane protein</topology>
    </subcellularLocation>
</comment>
<evidence type="ECO:0000313" key="7">
    <source>
        <dbReference type="Proteomes" id="UP000282211"/>
    </source>
</evidence>
<evidence type="ECO:0000313" key="6">
    <source>
        <dbReference type="EMBL" id="RKQ68894.1"/>
    </source>
</evidence>
<sequence>MKNSALLRSPYAAPLFALLLSGGLLIGAWVSQYGFGYHPCTMCYWQRHVHKAVVVVALLALLMVRMGLPMQKTLTYLLVLLLLGSAGLAFYHSGVEFKLWAGPQTCSGGGANLSRFSTENLLDQLDQKIKPPSCDEAVWIFLGLSMATWNGIASLFGAGVTAFLGSRKHD</sequence>
<dbReference type="InterPro" id="IPR024199">
    <property type="entry name" value="Uncharacterised_DsbB"/>
</dbReference>
<comment type="caution">
    <text evidence="6">The sequence shown here is derived from an EMBL/GenBank/DDBJ whole genome shotgun (WGS) entry which is preliminary data.</text>
</comment>
<evidence type="ECO:0000256" key="2">
    <source>
        <dbReference type="ARBA" id="ARBA00022692"/>
    </source>
</evidence>
<feature type="transmembrane region" description="Helical" evidence="5">
    <location>
        <begin position="75"/>
        <end position="93"/>
    </location>
</feature>
<evidence type="ECO:0000256" key="5">
    <source>
        <dbReference type="SAM" id="Phobius"/>
    </source>
</evidence>
<dbReference type="InParanoid" id="A0A420WCY9"/>
<dbReference type="OrthoDB" id="9808637at2"/>
<dbReference type="InterPro" id="IPR003752">
    <property type="entry name" value="DiS_bond_form_DsbB/BdbC"/>
</dbReference>
<dbReference type="EMBL" id="RBII01000002">
    <property type="protein sequence ID" value="RKQ68894.1"/>
    <property type="molecule type" value="Genomic_DNA"/>
</dbReference>
<keyword evidence="4 5" id="KW-0472">Membrane</keyword>
<reference evidence="6 7" key="1">
    <citation type="submission" date="2018-10" db="EMBL/GenBank/DDBJ databases">
        <title>Genomic Encyclopedia of Type Strains, Phase IV (KMG-IV): sequencing the most valuable type-strain genomes for metagenomic binning, comparative biology and taxonomic classification.</title>
        <authorList>
            <person name="Goeker M."/>
        </authorList>
    </citation>
    <scope>NUCLEOTIDE SEQUENCE [LARGE SCALE GENOMIC DNA]</scope>
    <source>
        <strain evidence="6 7">DSM 22008</strain>
    </source>
</reference>
<feature type="transmembrane region" description="Helical" evidence="5">
    <location>
        <begin position="12"/>
        <end position="30"/>
    </location>
</feature>
<dbReference type="InterPro" id="IPR023380">
    <property type="entry name" value="DsbB-like_sf"/>
</dbReference>
<evidence type="ECO:0000256" key="4">
    <source>
        <dbReference type="ARBA" id="ARBA00023136"/>
    </source>
</evidence>
<keyword evidence="7" id="KW-1185">Reference proteome</keyword>
<dbReference type="GO" id="GO:0015035">
    <property type="term" value="F:protein-disulfide reductase activity"/>
    <property type="evidence" value="ECO:0007669"/>
    <property type="project" value="InterPro"/>
</dbReference>
<protein>
    <submittedName>
        <fullName evidence="6">Disulfide bond formation protein DsbB</fullName>
    </submittedName>
</protein>
<evidence type="ECO:0000256" key="1">
    <source>
        <dbReference type="ARBA" id="ARBA00004141"/>
    </source>
</evidence>
<keyword evidence="2 5" id="KW-0812">Transmembrane</keyword>
<keyword evidence="3 5" id="KW-1133">Transmembrane helix</keyword>
<gene>
    <name evidence="6" type="ORF">DES40_1669</name>
</gene>
<dbReference type="SUPFAM" id="SSF158442">
    <property type="entry name" value="DsbB-like"/>
    <property type="match status" value="1"/>
</dbReference>
<dbReference type="AlphaFoldDB" id="A0A420WCY9"/>
<evidence type="ECO:0000256" key="3">
    <source>
        <dbReference type="ARBA" id="ARBA00022989"/>
    </source>
</evidence>
<dbReference type="GO" id="GO:0006457">
    <property type="term" value="P:protein folding"/>
    <property type="evidence" value="ECO:0007669"/>
    <property type="project" value="InterPro"/>
</dbReference>